<accession>A0A2H1V3A0</accession>
<sequence length="188" mass="21044">MLRCCGLWMRLVFTNHIHWYTSHSTGGFSYVMFFIRKMRAIDACYGWVLRMCAMDGFPTIVGTRADGSSGGKQSMPPIVTRNTKSVTSVLPAFWGKAKLKVPLTDEQAKECISPNPEIEPETPCPGRTCNHSANEAVLRINITTMQARGPRADSAFTAFRIVYKAQSRARPVSVPFTCAITMIRRFKD</sequence>
<proteinExistence type="predicted"/>
<name>A0A2H1V3A0_SPOFR</name>
<dbReference type="EMBL" id="ODYU01000464">
    <property type="protein sequence ID" value="SOQ35307.1"/>
    <property type="molecule type" value="Genomic_DNA"/>
</dbReference>
<gene>
    <name evidence="1" type="ORF">SFRICE_022624</name>
</gene>
<organism evidence="1">
    <name type="scientific">Spodoptera frugiperda</name>
    <name type="common">Fall armyworm</name>
    <dbReference type="NCBI Taxonomy" id="7108"/>
    <lineage>
        <taxon>Eukaryota</taxon>
        <taxon>Metazoa</taxon>
        <taxon>Ecdysozoa</taxon>
        <taxon>Arthropoda</taxon>
        <taxon>Hexapoda</taxon>
        <taxon>Insecta</taxon>
        <taxon>Pterygota</taxon>
        <taxon>Neoptera</taxon>
        <taxon>Endopterygota</taxon>
        <taxon>Lepidoptera</taxon>
        <taxon>Glossata</taxon>
        <taxon>Ditrysia</taxon>
        <taxon>Noctuoidea</taxon>
        <taxon>Noctuidae</taxon>
        <taxon>Amphipyrinae</taxon>
        <taxon>Spodoptera</taxon>
    </lineage>
</organism>
<reference evidence="1" key="1">
    <citation type="submission" date="2016-07" db="EMBL/GenBank/DDBJ databases">
        <authorList>
            <person name="Bretaudeau A."/>
        </authorList>
    </citation>
    <scope>NUCLEOTIDE SEQUENCE</scope>
    <source>
        <strain evidence="1">Rice</strain>
        <tissue evidence="1">Whole body</tissue>
    </source>
</reference>
<dbReference type="AlphaFoldDB" id="A0A2H1V3A0"/>
<evidence type="ECO:0000313" key="1">
    <source>
        <dbReference type="EMBL" id="SOQ35307.1"/>
    </source>
</evidence>
<protein>
    <submittedName>
        <fullName evidence="1">SFRICE_022624</fullName>
    </submittedName>
</protein>